<protein>
    <submittedName>
        <fullName evidence="1">RNA-binding protein of the Puf family</fullName>
    </submittedName>
</protein>
<accession>A0A976YF03</accession>
<evidence type="ECO:0000313" key="1">
    <source>
        <dbReference type="EMBL" id="UVF62395.1"/>
    </source>
</evidence>
<name>A0A976YF03_9CAUD</name>
<organism evidence="1 2">
    <name type="scientific">Nitrososphaeria virus YSH_174770</name>
    <dbReference type="NCBI Taxonomy" id="3071322"/>
    <lineage>
        <taxon>Viruses</taxon>
        <taxon>Duplodnaviria</taxon>
        <taxon>Heunggongvirae</taxon>
        <taxon>Uroviricota</taxon>
        <taxon>Caudoviricetes</taxon>
        <taxon>Juravirales</taxon>
        <taxon>Yangangviridae</taxon>
        <taxon>Senitvirus</taxon>
        <taxon>Senitvirus yangshanense</taxon>
    </lineage>
</organism>
<reference evidence="1 2" key="1">
    <citation type="submission" date="2022-05" db="EMBL/GenBank/DDBJ databases">
        <title>Diverse viruses of marine archaea discovered using metagenomics.</title>
        <authorList>
            <person name="Zhou Y."/>
        </authorList>
    </citation>
    <scope>NUCLEOTIDE SEQUENCE [LARGE SCALE GENOMIC DNA]</scope>
    <source>
        <strain evidence="1">YSH_174770</strain>
    </source>
</reference>
<dbReference type="EMBL" id="ON649700">
    <property type="protein sequence ID" value="UVF62395.1"/>
    <property type="molecule type" value="Genomic_DNA"/>
</dbReference>
<sequence>MAKKKCEICSKVCSVGTKLSRIRWRENPICRDCDNYVIEHFNYNGNHLSDYIDKDEYAKRINTTMLVLN</sequence>
<proteinExistence type="predicted"/>
<keyword evidence="2" id="KW-1185">Reference proteome</keyword>
<dbReference type="Proteomes" id="UP001157003">
    <property type="component" value="Segment"/>
</dbReference>
<evidence type="ECO:0000313" key="2">
    <source>
        <dbReference type="Proteomes" id="UP001157003"/>
    </source>
</evidence>